<dbReference type="RefSeq" id="WP_301248487.1">
    <property type="nucleotide sequence ID" value="NZ_JAROCD010000012.1"/>
</dbReference>
<reference evidence="1" key="1">
    <citation type="submission" date="2023-03" db="EMBL/GenBank/DDBJ databases">
        <title>MT1 and MT2 Draft Genomes of Novel Species.</title>
        <authorList>
            <person name="Venkateswaran K."/>
        </authorList>
    </citation>
    <scope>NUCLEOTIDE SEQUENCE</scope>
    <source>
        <strain evidence="1">F6_3S_P_1C</strain>
    </source>
</reference>
<organism evidence="1 2">
    <name type="scientific">Paenibacillus vandeheii</name>
    <dbReference type="NCBI Taxonomy" id="3035917"/>
    <lineage>
        <taxon>Bacteria</taxon>
        <taxon>Bacillati</taxon>
        <taxon>Bacillota</taxon>
        <taxon>Bacilli</taxon>
        <taxon>Bacillales</taxon>
        <taxon>Paenibacillaceae</taxon>
        <taxon>Paenibacillus</taxon>
    </lineage>
</organism>
<name>A0ABT8JFY4_9BACL</name>
<sequence>MEIYFDGDNKLFSWEAESKGYRSDIYVKIDKELFRVSAYDLARITQDFNDEISHNGFYRIDANLILLKEVTKDEIISTITRLYLEDFFGELKPLALDEGNVMSLNLIKIN</sequence>
<accession>A0ABT8JFY4</accession>
<protein>
    <submittedName>
        <fullName evidence="1">Uncharacterized protein</fullName>
    </submittedName>
</protein>
<evidence type="ECO:0000313" key="1">
    <source>
        <dbReference type="EMBL" id="MDN4604068.1"/>
    </source>
</evidence>
<dbReference type="EMBL" id="JAROCD010000012">
    <property type="protein sequence ID" value="MDN4604068.1"/>
    <property type="molecule type" value="Genomic_DNA"/>
</dbReference>
<proteinExistence type="predicted"/>
<dbReference type="Proteomes" id="UP001174205">
    <property type="component" value="Unassembled WGS sequence"/>
</dbReference>
<gene>
    <name evidence="1" type="ORF">P5G61_22685</name>
</gene>
<evidence type="ECO:0000313" key="2">
    <source>
        <dbReference type="Proteomes" id="UP001174205"/>
    </source>
</evidence>
<keyword evidence="2" id="KW-1185">Reference proteome</keyword>
<comment type="caution">
    <text evidence="1">The sequence shown here is derived from an EMBL/GenBank/DDBJ whole genome shotgun (WGS) entry which is preliminary data.</text>
</comment>